<dbReference type="PANTHER" id="PTHR10177">
    <property type="entry name" value="CYCLINS"/>
    <property type="match status" value="1"/>
</dbReference>
<feature type="region of interest" description="Disordered" evidence="5">
    <location>
        <begin position="545"/>
        <end position="581"/>
    </location>
</feature>
<dbReference type="InterPro" id="IPR006671">
    <property type="entry name" value="Cyclin_N"/>
</dbReference>
<evidence type="ECO:0000256" key="2">
    <source>
        <dbReference type="ARBA" id="ARBA00023127"/>
    </source>
</evidence>
<dbReference type="GO" id="GO:0051301">
    <property type="term" value="P:cell division"/>
    <property type="evidence" value="ECO:0007669"/>
    <property type="project" value="UniProtKB-KW"/>
</dbReference>
<dbReference type="FunFam" id="1.10.472.10:FF:000001">
    <property type="entry name" value="G2/mitotic-specific cyclin"/>
    <property type="match status" value="1"/>
</dbReference>
<dbReference type="InterPro" id="IPR004367">
    <property type="entry name" value="Cyclin_C-dom"/>
</dbReference>
<dbReference type="InterPro" id="IPR013763">
    <property type="entry name" value="Cyclin-like_dom"/>
</dbReference>
<keyword evidence="9" id="KW-1185">Reference proteome</keyword>
<organism evidence="8">
    <name type="scientific">Fonticula alba</name>
    <name type="common">Slime mold</name>
    <dbReference type="NCBI Taxonomy" id="691883"/>
    <lineage>
        <taxon>Eukaryota</taxon>
        <taxon>Rotosphaerida</taxon>
        <taxon>Fonticulaceae</taxon>
        <taxon>Fonticula</taxon>
    </lineage>
</organism>
<dbReference type="EMBL" id="KB932205">
    <property type="protein sequence ID" value="KCV70013.1"/>
    <property type="molecule type" value="Genomic_DNA"/>
</dbReference>
<keyword evidence="1" id="KW-0132">Cell division</keyword>
<evidence type="ECO:0000259" key="7">
    <source>
        <dbReference type="SMART" id="SM01332"/>
    </source>
</evidence>
<dbReference type="Pfam" id="PF00134">
    <property type="entry name" value="Cyclin_N"/>
    <property type="match status" value="1"/>
</dbReference>
<feature type="compositionally biased region" description="Pro residues" evidence="5">
    <location>
        <begin position="836"/>
        <end position="850"/>
    </location>
</feature>
<dbReference type="SMART" id="SM00385">
    <property type="entry name" value="CYCLIN"/>
    <property type="match status" value="2"/>
</dbReference>
<evidence type="ECO:0000256" key="5">
    <source>
        <dbReference type="SAM" id="MobiDB-lite"/>
    </source>
</evidence>
<gene>
    <name evidence="8" type="ORF">H696_03480</name>
</gene>
<dbReference type="RefSeq" id="XP_009495619.1">
    <property type="nucleotide sequence ID" value="XM_009497344.1"/>
</dbReference>
<dbReference type="InterPro" id="IPR039361">
    <property type="entry name" value="Cyclin"/>
</dbReference>
<protein>
    <submittedName>
        <fullName evidence="8">Uncharacterized protein</fullName>
    </submittedName>
</protein>
<feature type="domain" description="Cyclin C-terminal" evidence="7">
    <location>
        <begin position="392"/>
        <end position="560"/>
    </location>
</feature>
<dbReference type="SMART" id="SM01332">
    <property type="entry name" value="Cyclin_C"/>
    <property type="match status" value="1"/>
</dbReference>
<dbReference type="STRING" id="691883.A0A058Z7Z4"/>
<feature type="compositionally biased region" description="Low complexity" evidence="5">
    <location>
        <begin position="807"/>
        <end position="835"/>
    </location>
</feature>
<comment type="similarity">
    <text evidence="4">Belongs to the cyclin family.</text>
</comment>
<dbReference type="SUPFAM" id="SSF47954">
    <property type="entry name" value="Cyclin-like"/>
    <property type="match status" value="2"/>
</dbReference>
<keyword evidence="2 4" id="KW-0195">Cyclin</keyword>
<feature type="compositionally biased region" description="Low complexity" evidence="5">
    <location>
        <begin position="740"/>
        <end position="753"/>
    </location>
</feature>
<feature type="region of interest" description="Disordered" evidence="5">
    <location>
        <begin position="35"/>
        <end position="61"/>
    </location>
</feature>
<feature type="domain" description="Cyclin-like" evidence="6">
    <location>
        <begin position="399"/>
        <end position="528"/>
    </location>
</feature>
<proteinExistence type="inferred from homology"/>
<feature type="region of interest" description="Disordered" evidence="5">
    <location>
        <begin position="613"/>
        <end position="645"/>
    </location>
</feature>
<evidence type="ECO:0000256" key="1">
    <source>
        <dbReference type="ARBA" id="ARBA00022618"/>
    </source>
</evidence>
<dbReference type="eggNOG" id="KOG0654">
    <property type="taxonomic scope" value="Eukaryota"/>
</dbReference>
<evidence type="ECO:0000313" key="8">
    <source>
        <dbReference type="EMBL" id="KCV70013.1"/>
    </source>
</evidence>
<feature type="domain" description="Cyclin-like" evidence="6">
    <location>
        <begin position="297"/>
        <end position="383"/>
    </location>
</feature>
<dbReference type="InterPro" id="IPR036915">
    <property type="entry name" value="Cyclin-like_sf"/>
</dbReference>
<dbReference type="Gene3D" id="1.10.472.10">
    <property type="entry name" value="Cyclin-like"/>
    <property type="match status" value="2"/>
</dbReference>
<dbReference type="Pfam" id="PF02984">
    <property type="entry name" value="Cyclin_C"/>
    <property type="match status" value="1"/>
</dbReference>
<evidence type="ECO:0000256" key="3">
    <source>
        <dbReference type="ARBA" id="ARBA00023306"/>
    </source>
</evidence>
<feature type="compositionally biased region" description="Low complexity" evidence="5">
    <location>
        <begin position="712"/>
        <end position="721"/>
    </location>
</feature>
<accession>A0A058Z7Z4</accession>
<dbReference type="AlphaFoldDB" id="A0A058Z7Z4"/>
<dbReference type="PROSITE" id="PS00292">
    <property type="entry name" value="CYCLINS"/>
    <property type="match status" value="1"/>
</dbReference>
<evidence type="ECO:0000259" key="6">
    <source>
        <dbReference type="SMART" id="SM00385"/>
    </source>
</evidence>
<name>A0A058Z7Z4_FONAL</name>
<dbReference type="CDD" id="cd20537">
    <property type="entry name" value="CYCLIN_CCNO-like_rpt2"/>
    <property type="match status" value="1"/>
</dbReference>
<dbReference type="InterPro" id="IPR048258">
    <property type="entry name" value="Cyclins_cyclin-box"/>
</dbReference>
<evidence type="ECO:0000313" key="9">
    <source>
        <dbReference type="Proteomes" id="UP000030693"/>
    </source>
</evidence>
<keyword evidence="3" id="KW-0131">Cell cycle</keyword>
<dbReference type="Proteomes" id="UP000030693">
    <property type="component" value="Unassembled WGS sequence"/>
</dbReference>
<reference evidence="8" key="1">
    <citation type="submission" date="2013-04" db="EMBL/GenBank/DDBJ databases">
        <title>The Genome Sequence of Fonticula alba ATCC 38817.</title>
        <authorList>
            <consortium name="The Broad Institute Genomics Platform"/>
            <person name="Russ C."/>
            <person name="Cuomo C."/>
            <person name="Burger G."/>
            <person name="Gray M.W."/>
            <person name="Holland P.W.H."/>
            <person name="King N."/>
            <person name="Lang F.B.F."/>
            <person name="Roger A.J."/>
            <person name="Ruiz-Trillo I."/>
            <person name="Brown M."/>
            <person name="Walker B."/>
            <person name="Young S."/>
            <person name="Zeng Q."/>
            <person name="Gargeya S."/>
            <person name="Fitzgerald M."/>
            <person name="Haas B."/>
            <person name="Abouelleil A."/>
            <person name="Allen A.W."/>
            <person name="Alvarado L."/>
            <person name="Arachchi H.M."/>
            <person name="Berlin A.M."/>
            <person name="Chapman S.B."/>
            <person name="Gainer-Dewar J."/>
            <person name="Goldberg J."/>
            <person name="Griggs A."/>
            <person name="Gujja S."/>
            <person name="Hansen M."/>
            <person name="Howarth C."/>
            <person name="Imamovic A."/>
            <person name="Ireland A."/>
            <person name="Larimer J."/>
            <person name="McCowan C."/>
            <person name="Murphy C."/>
            <person name="Pearson M."/>
            <person name="Poon T.W."/>
            <person name="Priest M."/>
            <person name="Roberts A."/>
            <person name="Saif S."/>
            <person name="Shea T."/>
            <person name="Sisk P."/>
            <person name="Sykes S."/>
            <person name="Wortman J."/>
            <person name="Nusbaum C."/>
            <person name="Birren B."/>
        </authorList>
    </citation>
    <scope>NUCLEOTIDE SEQUENCE [LARGE SCALE GENOMIC DNA]</scope>
    <source>
        <strain evidence="8">ATCC 38817</strain>
    </source>
</reference>
<sequence length="926" mass="96093">MVVYMPFPTSGRGAPSGAVSVPTALPAAFLPTTSHADVARRNPPPAVSRRPSLAPSESSPFCPRLAEYPSSLLALGQQLTHPEIDSCESSVSLAAPASSLLPSSGLSSGPHCSSDLSSLPSYTSPPSIVAGLTATPPGTSSIGASASVAAVAAGISVVTSQSTSDLPTSTATTTAAAAAAAAATTTTVAPASTDMRLPPPPAYRDHHLVTGPPPANVVTALTAAHYLGWSNQIEVLDAPVGPAQAALSDKAHALSSLEYSTDTLTYLLSREDTYMASADYMAHQGVVTPAMRRVLIDWLVEVAIEYKLGSEALYLAVNYIDRFLSKMHVARTIFQLVGIVSLMIAAKMVCVRQRIPPLSTFVAVCNSIYDARDLRAMELCMMETLSFELCAPTCASFNPRFLQMVEHVKVDEDVFNVTWFLTELALLSYEMVSFRKSLVSASALFISLCVTSRAPPALSSEAWAASEEGIAAHAALPPAYWHLQHLHLQQSYHQYLLQVYGQIWPNYLAEAAGFSISQLLPCVRLLHALFIEACGGIPRAQVSDLGPDPEAASAASLSNDPEPAPAGPAALDTTSEGLDNAPEDTAALTARAAGLMPVPAAVAFASEDQPIRPSSAAIAGGSQCAGDGGSPRLQPGPGRSSAAAAAAATASPMLAACRPPLSPISLPPSSEHLARANAIGVDAPGPGAAPAAGAGHAYTAPQAADQPWTVVTASPSVGPVPASGPAPRPETPGADDGGDASPRAPAPAGQSASPPAPLPPAPLLSQSAIVQKFKPCIDRRVSLRPLYLAELPWFDWVMPDPSPQHGHAPQPMPQSQPQSQHSQPQPQSPAQQPASAPRPPMRLRPIPSPVPHSQAFHQEAAGNLLNGGQRPKRSATMAAFIPEEGTIPPRHALTVAAAAAVAVAAVTDDLHKRRRLDRPHSAQPTQ</sequence>
<dbReference type="GeneID" id="20528205"/>
<feature type="region of interest" description="Disordered" evidence="5">
    <location>
        <begin position="800"/>
        <end position="873"/>
    </location>
</feature>
<feature type="region of interest" description="Disordered" evidence="5">
    <location>
        <begin position="712"/>
        <end position="762"/>
    </location>
</feature>
<evidence type="ECO:0000256" key="4">
    <source>
        <dbReference type="RuleBase" id="RU000383"/>
    </source>
</evidence>
<dbReference type="OrthoDB" id="5590282at2759"/>